<protein>
    <submittedName>
        <fullName evidence="2">Uncharacterized protein</fullName>
    </submittedName>
</protein>
<evidence type="ECO:0000256" key="1">
    <source>
        <dbReference type="SAM" id="MobiDB-lite"/>
    </source>
</evidence>
<organism evidence="2 3">
    <name type="scientific">Trichonephila clavipes</name>
    <name type="common">Golden silk orbweaver</name>
    <name type="synonym">Nephila clavipes</name>
    <dbReference type="NCBI Taxonomy" id="2585209"/>
    <lineage>
        <taxon>Eukaryota</taxon>
        <taxon>Metazoa</taxon>
        <taxon>Ecdysozoa</taxon>
        <taxon>Arthropoda</taxon>
        <taxon>Chelicerata</taxon>
        <taxon>Arachnida</taxon>
        <taxon>Araneae</taxon>
        <taxon>Araneomorphae</taxon>
        <taxon>Entelegynae</taxon>
        <taxon>Araneoidea</taxon>
        <taxon>Nephilidae</taxon>
        <taxon>Trichonephila</taxon>
    </lineage>
</organism>
<feature type="compositionally biased region" description="Polar residues" evidence="1">
    <location>
        <begin position="32"/>
        <end position="56"/>
    </location>
</feature>
<reference evidence="2" key="1">
    <citation type="submission" date="2020-08" db="EMBL/GenBank/DDBJ databases">
        <title>Multicomponent nature underlies the extraordinary mechanical properties of spider dragline silk.</title>
        <authorList>
            <person name="Kono N."/>
            <person name="Nakamura H."/>
            <person name="Mori M."/>
            <person name="Yoshida Y."/>
            <person name="Ohtoshi R."/>
            <person name="Malay A.D."/>
            <person name="Moran D.A.P."/>
            <person name="Tomita M."/>
            <person name="Numata K."/>
            <person name="Arakawa K."/>
        </authorList>
    </citation>
    <scope>NUCLEOTIDE SEQUENCE</scope>
</reference>
<sequence>MSLSLSRQMSRFGGLSEERPSVFKTPSKLGTHLSTQSSGDERQSQPCQPVNTTQSCGVEALYTTTRSYSVKYKT</sequence>
<feature type="region of interest" description="Disordered" evidence="1">
    <location>
        <begin position="1"/>
        <end position="56"/>
    </location>
</feature>
<dbReference type="AlphaFoldDB" id="A0A8X6W9B3"/>
<dbReference type="Proteomes" id="UP000887159">
    <property type="component" value="Unassembled WGS sequence"/>
</dbReference>
<comment type="caution">
    <text evidence="2">The sequence shown here is derived from an EMBL/GenBank/DDBJ whole genome shotgun (WGS) entry which is preliminary data.</text>
</comment>
<accession>A0A8X6W9B3</accession>
<dbReference type="EMBL" id="BMAU01021392">
    <property type="protein sequence ID" value="GFY30357.1"/>
    <property type="molecule type" value="Genomic_DNA"/>
</dbReference>
<name>A0A8X6W9B3_TRICX</name>
<evidence type="ECO:0000313" key="2">
    <source>
        <dbReference type="EMBL" id="GFY30357.1"/>
    </source>
</evidence>
<gene>
    <name evidence="2" type="ORF">TNCV_4066071</name>
</gene>
<proteinExistence type="predicted"/>
<evidence type="ECO:0000313" key="3">
    <source>
        <dbReference type="Proteomes" id="UP000887159"/>
    </source>
</evidence>
<keyword evidence="3" id="KW-1185">Reference proteome</keyword>